<dbReference type="EC" id="3.1.2.22" evidence="1"/>
<evidence type="ECO:0000256" key="1">
    <source>
        <dbReference type="ARBA" id="ARBA00012423"/>
    </source>
</evidence>
<proteinExistence type="predicted"/>
<evidence type="ECO:0000313" key="8">
    <source>
        <dbReference type="EMBL" id="KAK3250801.1"/>
    </source>
</evidence>
<dbReference type="SUPFAM" id="SSF53474">
    <property type="entry name" value="alpha/beta-Hydrolases"/>
    <property type="match status" value="1"/>
</dbReference>
<keyword evidence="9" id="KW-1185">Reference proteome</keyword>
<comment type="caution">
    <text evidence="8">The sequence shown here is derived from an EMBL/GenBank/DDBJ whole genome shotgun (WGS) entry which is preliminary data.</text>
</comment>
<sequence>MSPENAKKLPHLNAFLERAHQDPAGLARHLHQSSNATIANDVTVGTKKANAADTLPVVVAHGMGDSCFNSGMKSITEASGNRLGVYATCIPTADNWITDTIGGFLKNMDKSVEYFAKRVRADPKLKNGFNAFGLSQGNNVIRGYITKYNDPPVHTFMSICGINAGVGAFPECSPSTPVVGSVCSAITEVLGDLAYLEIAQDILFQADYFRDPKKVCFQSVKSTRRRRRVPAGLMRTEPGQKPVVAGVNVVDKSGA</sequence>
<protein>
    <recommendedName>
        <fullName evidence="2">Palmitoyl-protein thioesterase 1</fullName>
        <ecNumber evidence="1">3.1.2.22</ecNumber>
    </recommendedName>
    <alternativeName>
        <fullName evidence="7">Palmitoyl-protein hydrolase 1</fullName>
    </alternativeName>
</protein>
<gene>
    <name evidence="8" type="ORF">CYMTET_39835</name>
</gene>
<accession>A0AAE0C9A4</accession>
<evidence type="ECO:0000256" key="3">
    <source>
        <dbReference type="ARBA" id="ARBA00022729"/>
    </source>
</evidence>
<evidence type="ECO:0000256" key="4">
    <source>
        <dbReference type="ARBA" id="ARBA00022801"/>
    </source>
</evidence>
<dbReference type="PRINTS" id="PR00414">
    <property type="entry name" value="PPTHIESTRASE"/>
</dbReference>
<dbReference type="InterPro" id="IPR029058">
    <property type="entry name" value="AB_hydrolase_fold"/>
</dbReference>
<keyword evidence="6" id="KW-0325">Glycoprotein</keyword>
<dbReference type="PANTHER" id="PTHR11247:SF8">
    <property type="entry name" value="PALMITOYL-PROTEIN THIOESTERASE 1"/>
    <property type="match status" value="1"/>
</dbReference>
<name>A0AAE0C9A4_9CHLO</name>
<keyword evidence="4" id="KW-0378">Hydrolase</keyword>
<dbReference type="Gene3D" id="3.40.50.1820">
    <property type="entry name" value="alpha/beta hydrolase"/>
    <property type="match status" value="1"/>
</dbReference>
<dbReference type="AlphaFoldDB" id="A0AAE0C9A4"/>
<evidence type="ECO:0000256" key="7">
    <source>
        <dbReference type="ARBA" id="ARBA00031934"/>
    </source>
</evidence>
<dbReference type="InterPro" id="IPR002472">
    <property type="entry name" value="Palm_thioest"/>
</dbReference>
<evidence type="ECO:0000313" key="9">
    <source>
        <dbReference type="Proteomes" id="UP001190700"/>
    </source>
</evidence>
<keyword evidence="5" id="KW-1015">Disulfide bond</keyword>
<reference evidence="8 9" key="1">
    <citation type="journal article" date="2015" name="Genome Biol. Evol.">
        <title>Comparative Genomics of a Bacterivorous Green Alga Reveals Evolutionary Causalities and Consequences of Phago-Mixotrophic Mode of Nutrition.</title>
        <authorList>
            <person name="Burns J.A."/>
            <person name="Paasch A."/>
            <person name="Narechania A."/>
            <person name="Kim E."/>
        </authorList>
    </citation>
    <scope>NUCLEOTIDE SEQUENCE [LARGE SCALE GENOMIC DNA]</scope>
    <source>
        <strain evidence="8 9">PLY_AMNH</strain>
    </source>
</reference>
<organism evidence="8 9">
    <name type="scientific">Cymbomonas tetramitiformis</name>
    <dbReference type="NCBI Taxonomy" id="36881"/>
    <lineage>
        <taxon>Eukaryota</taxon>
        <taxon>Viridiplantae</taxon>
        <taxon>Chlorophyta</taxon>
        <taxon>Pyramimonadophyceae</taxon>
        <taxon>Pyramimonadales</taxon>
        <taxon>Pyramimonadaceae</taxon>
        <taxon>Cymbomonas</taxon>
    </lineage>
</organism>
<dbReference type="Pfam" id="PF02089">
    <property type="entry name" value="Palm_thioest"/>
    <property type="match status" value="1"/>
</dbReference>
<dbReference type="PANTHER" id="PTHR11247">
    <property type="entry name" value="PALMITOYL-PROTEIN THIOESTERASE/DOLICHYLDIPHOSPHATASE 1"/>
    <property type="match status" value="1"/>
</dbReference>
<evidence type="ECO:0000256" key="2">
    <source>
        <dbReference type="ARBA" id="ARBA00014212"/>
    </source>
</evidence>
<dbReference type="GO" id="GO:0008474">
    <property type="term" value="F:palmitoyl-(protein) hydrolase activity"/>
    <property type="evidence" value="ECO:0007669"/>
    <property type="project" value="UniProtKB-EC"/>
</dbReference>
<evidence type="ECO:0000256" key="6">
    <source>
        <dbReference type="ARBA" id="ARBA00023180"/>
    </source>
</evidence>
<dbReference type="Proteomes" id="UP001190700">
    <property type="component" value="Unassembled WGS sequence"/>
</dbReference>
<evidence type="ECO:0000256" key="5">
    <source>
        <dbReference type="ARBA" id="ARBA00023157"/>
    </source>
</evidence>
<dbReference type="GO" id="GO:0005764">
    <property type="term" value="C:lysosome"/>
    <property type="evidence" value="ECO:0007669"/>
    <property type="project" value="TreeGrafter"/>
</dbReference>
<keyword evidence="3" id="KW-0732">Signal</keyword>
<dbReference type="EMBL" id="LGRX02026471">
    <property type="protein sequence ID" value="KAK3250801.1"/>
    <property type="molecule type" value="Genomic_DNA"/>
</dbReference>